<dbReference type="EMBL" id="BAOP01000005">
    <property type="protein sequence ID" value="GAC78987.1"/>
    <property type="molecule type" value="Genomic_DNA"/>
</dbReference>
<organism evidence="2 3">
    <name type="scientific">Gordonia malaquae NBRC 108250</name>
    <dbReference type="NCBI Taxonomy" id="1223542"/>
    <lineage>
        <taxon>Bacteria</taxon>
        <taxon>Bacillati</taxon>
        <taxon>Actinomycetota</taxon>
        <taxon>Actinomycetes</taxon>
        <taxon>Mycobacteriales</taxon>
        <taxon>Gordoniaceae</taxon>
        <taxon>Gordonia</taxon>
    </lineage>
</organism>
<protein>
    <submittedName>
        <fullName evidence="2">Uncharacterized protein</fullName>
    </submittedName>
</protein>
<sequence length="136" mass="14895">MDLAMRRTDGGPITRDDLRRIPARRLAAAAAHVHVNDRDNHAPGVGLPDLTATELVEAPDDAPKRTRGRPRRSPSELMEVARIAEEARGAGMPMHKAVAARLHVSESTARRAIQQATDAGYRRRTKPSQKPQGGER</sequence>
<comment type="caution">
    <text evidence="2">The sequence shown here is derived from an EMBL/GenBank/DDBJ whole genome shotgun (WGS) entry which is preliminary data.</text>
</comment>
<evidence type="ECO:0000313" key="2">
    <source>
        <dbReference type="EMBL" id="GAC78987.1"/>
    </source>
</evidence>
<proteinExistence type="predicted"/>
<gene>
    <name evidence="2" type="ORF">GM1_005_01710</name>
</gene>
<keyword evidence="3" id="KW-1185">Reference proteome</keyword>
<name>M3UU88_GORML</name>
<dbReference type="AlphaFoldDB" id="M3UU88"/>
<evidence type="ECO:0000313" key="3">
    <source>
        <dbReference type="Proteomes" id="UP000035009"/>
    </source>
</evidence>
<evidence type="ECO:0000256" key="1">
    <source>
        <dbReference type="SAM" id="MobiDB-lite"/>
    </source>
</evidence>
<feature type="region of interest" description="Disordered" evidence="1">
    <location>
        <begin position="103"/>
        <end position="136"/>
    </location>
</feature>
<reference evidence="2 3" key="1">
    <citation type="submission" date="2013-02" db="EMBL/GenBank/DDBJ databases">
        <title>Whole genome shotgun sequence of Gordonia malaquae NBRC 108250.</title>
        <authorList>
            <person name="Yoshida I."/>
            <person name="Hosoyama A."/>
            <person name="Tsuchikane K."/>
            <person name="Ando Y."/>
            <person name="Baba S."/>
            <person name="Ohji S."/>
            <person name="Hamada M."/>
            <person name="Tamura T."/>
            <person name="Yamazoe A."/>
            <person name="Yamazaki S."/>
            <person name="Fujita N."/>
        </authorList>
    </citation>
    <scope>NUCLEOTIDE SEQUENCE [LARGE SCALE GENOMIC DNA]</scope>
    <source>
        <strain evidence="2 3">NBRC 108250</strain>
    </source>
</reference>
<dbReference type="Proteomes" id="UP000035009">
    <property type="component" value="Unassembled WGS sequence"/>
</dbReference>
<accession>M3UU88</accession>
<feature type="region of interest" description="Disordered" evidence="1">
    <location>
        <begin position="55"/>
        <end position="76"/>
    </location>
</feature>